<name>F2JI65_CELLD</name>
<proteinExistence type="predicted"/>
<dbReference type="eggNOG" id="COG2206">
    <property type="taxonomic scope" value="Bacteria"/>
</dbReference>
<evidence type="ECO:0000259" key="1">
    <source>
        <dbReference type="Pfam" id="PF01966"/>
    </source>
</evidence>
<keyword evidence="2" id="KW-0378">Hydrolase</keyword>
<dbReference type="AlphaFoldDB" id="F2JI65"/>
<dbReference type="InterPro" id="IPR006674">
    <property type="entry name" value="HD_domain"/>
</dbReference>
<dbReference type="STRING" id="642492.Clole_1367"/>
<dbReference type="GO" id="GO:0016787">
    <property type="term" value="F:hydrolase activity"/>
    <property type="evidence" value="ECO:0007669"/>
    <property type="project" value="UniProtKB-KW"/>
</dbReference>
<evidence type="ECO:0000313" key="2">
    <source>
        <dbReference type="EMBL" id="ADZ83093.1"/>
    </source>
</evidence>
<dbReference type="Proteomes" id="UP000008467">
    <property type="component" value="Chromosome"/>
</dbReference>
<accession>F2JI65</accession>
<evidence type="ECO:0000313" key="3">
    <source>
        <dbReference type="Proteomes" id="UP000008467"/>
    </source>
</evidence>
<dbReference type="RefSeq" id="WP_013656392.1">
    <property type="nucleotide sequence ID" value="NC_015275.1"/>
</dbReference>
<dbReference type="SUPFAM" id="SSF109604">
    <property type="entry name" value="HD-domain/PDEase-like"/>
    <property type="match status" value="1"/>
</dbReference>
<dbReference type="Gene3D" id="1.10.3210.10">
    <property type="entry name" value="Hypothetical protein af1432"/>
    <property type="match status" value="1"/>
</dbReference>
<dbReference type="KEGG" id="cle:Clole_1367"/>
<gene>
    <name evidence="2" type="ordered locus">Clole_1367</name>
</gene>
<organism evidence="2 3">
    <name type="scientific">Cellulosilyticum lentocellum (strain ATCC 49066 / DSM 5427 / NCIMB 11756 / RHM5)</name>
    <name type="common">Clostridium lentocellum</name>
    <dbReference type="NCBI Taxonomy" id="642492"/>
    <lineage>
        <taxon>Bacteria</taxon>
        <taxon>Bacillati</taxon>
        <taxon>Bacillota</taxon>
        <taxon>Clostridia</taxon>
        <taxon>Lachnospirales</taxon>
        <taxon>Cellulosilyticaceae</taxon>
        <taxon>Cellulosilyticum</taxon>
    </lineage>
</organism>
<dbReference type="Pfam" id="PF01966">
    <property type="entry name" value="HD"/>
    <property type="match status" value="1"/>
</dbReference>
<dbReference type="EMBL" id="CP002582">
    <property type="protein sequence ID" value="ADZ83093.1"/>
    <property type="molecule type" value="Genomic_DNA"/>
</dbReference>
<reference evidence="2 3" key="1">
    <citation type="journal article" date="2011" name="J. Bacteriol.">
        <title>Complete genome sequence of the cellulose-degrading bacterium Cellulosilyticum lentocellum.</title>
        <authorList>
            <consortium name="US DOE Joint Genome Institute"/>
            <person name="Miller D.A."/>
            <person name="Suen G."/>
            <person name="Bruce D."/>
            <person name="Copeland A."/>
            <person name="Cheng J.F."/>
            <person name="Detter C."/>
            <person name="Goodwin L.A."/>
            <person name="Han C.S."/>
            <person name="Hauser L.J."/>
            <person name="Land M.L."/>
            <person name="Lapidus A."/>
            <person name="Lucas S."/>
            <person name="Meincke L."/>
            <person name="Pitluck S."/>
            <person name="Tapia R."/>
            <person name="Teshima H."/>
            <person name="Woyke T."/>
            <person name="Fox B.G."/>
            <person name="Angert E.R."/>
            <person name="Currie C.R."/>
        </authorList>
    </citation>
    <scope>NUCLEOTIDE SEQUENCE [LARGE SCALE GENOMIC DNA]</scope>
    <source>
        <strain evidence="3">ATCC 49066 / DSM 5427 / NCIMB 11756 / RHM5</strain>
    </source>
</reference>
<protein>
    <submittedName>
        <fullName evidence="2">Metal-dependent phosphohydrolase HD sub domain</fullName>
    </submittedName>
</protein>
<keyword evidence="3" id="KW-1185">Reference proteome</keyword>
<sequence length="162" mass="18995">MVYRIKQFVWAMVAKMSIEEKEFVNHYLSEKEKELFYKLRVYEQKHSLRVANALKKRAGKDQQVEYIRLGLLHDIGKSEYPLNPIEKSIIVVLDHLTKGKIQKMSHLKMVKCYYYHGNISYNLLSEAGDYNLLFLEAIKDHHSAKETSNSLLKALKECDDLS</sequence>
<feature type="domain" description="HD" evidence="1">
    <location>
        <begin position="45"/>
        <end position="161"/>
    </location>
</feature>
<dbReference type="HOGENOM" id="CLU_124473_0_0_9"/>